<dbReference type="Pfam" id="PF13673">
    <property type="entry name" value="Acetyltransf_10"/>
    <property type="match status" value="1"/>
</dbReference>
<evidence type="ECO:0000256" key="2">
    <source>
        <dbReference type="ARBA" id="ARBA00023315"/>
    </source>
</evidence>
<protein>
    <submittedName>
        <fullName evidence="4">Acetyltransferase</fullName>
    </submittedName>
</protein>
<gene>
    <name evidence="4" type="ORF">GCM10011572_41170</name>
</gene>
<dbReference type="PROSITE" id="PS51186">
    <property type="entry name" value="GNAT"/>
    <property type="match status" value="1"/>
</dbReference>
<evidence type="ECO:0000256" key="1">
    <source>
        <dbReference type="ARBA" id="ARBA00022679"/>
    </source>
</evidence>
<dbReference type="InterPro" id="IPR000182">
    <property type="entry name" value="GNAT_dom"/>
</dbReference>
<accession>A0ABQ1KZP9</accession>
<proteinExistence type="predicted"/>
<keyword evidence="2" id="KW-0012">Acyltransferase</keyword>
<dbReference type="CDD" id="cd04301">
    <property type="entry name" value="NAT_SF"/>
    <property type="match status" value="1"/>
</dbReference>
<name>A0ABQ1KZP9_9BURK</name>
<sequence length="152" mass="16046">MRVFDSGIDAMSSTTTIRFGDWATLGAQATAIRTEVFVREQGVPAELEMDDKDAVCLHAIAYDGDGVPVGTGRLLPDGHIGRMAVLARARGTGVGGALLQGLMAQARTRGHAAVELSAQTHAAPFYTAHGFTLVGEEFVEAGIPHVDMRHGF</sequence>
<organism evidence="4 5">
    <name type="scientific">Pseudoduganella buxea</name>
    <dbReference type="NCBI Taxonomy" id="1949069"/>
    <lineage>
        <taxon>Bacteria</taxon>
        <taxon>Pseudomonadati</taxon>
        <taxon>Pseudomonadota</taxon>
        <taxon>Betaproteobacteria</taxon>
        <taxon>Burkholderiales</taxon>
        <taxon>Oxalobacteraceae</taxon>
        <taxon>Telluria group</taxon>
        <taxon>Pseudoduganella</taxon>
    </lineage>
</organism>
<dbReference type="InterPro" id="IPR050832">
    <property type="entry name" value="Bact_Acetyltransf"/>
</dbReference>
<dbReference type="Proteomes" id="UP000622638">
    <property type="component" value="Unassembled WGS sequence"/>
</dbReference>
<dbReference type="Gene3D" id="3.40.630.30">
    <property type="match status" value="1"/>
</dbReference>
<evidence type="ECO:0000259" key="3">
    <source>
        <dbReference type="PROSITE" id="PS51186"/>
    </source>
</evidence>
<dbReference type="EMBL" id="BMKG01000020">
    <property type="protein sequence ID" value="GGC15550.1"/>
    <property type="molecule type" value="Genomic_DNA"/>
</dbReference>
<keyword evidence="5" id="KW-1185">Reference proteome</keyword>
<dbReference type="PANTHER" id="PTHR43877">
    <property type="entry name" value="AMINOALKYLPHOSPHONATE N-ACETYLTRANSFERASE-RELATED-RELATED"/>
    <property type="match status" value="1"/>
</dbReference>
<evidence type="ECO:0000313" key="5">
    <source>
        <dbReference type="Proteomes" id="UP000622638"/>
    </source>
</evidence>
<dbReference type="SUPFAM" id="SSF55729">
    <property type="entry name" value="Acyl-CoA N-acyltransferases (Nat)"/>
    <property type="match status" value="1"/>
</dbReference>
<evidence type="ECO:0000313" key="4">
    <source>
        <dbReference type="EMBL" id="GGC15550.1"/>
    </source>
</evidence>
<dbReference type="InterPro" id="IPR016181">
    <property type="entry name" value="Acyl_CoA_acyltransferase"/>
</dbReference>
<feature type="domain" description="N-acetyltransferase" evidence="3">
    <location>
        <begin position="15"/>
        <end position="152"/>
    </location>
</feature>
<keyword evidence="1" id="KW-0808">Transferase</keyword>
<comment type="caution">
    <text evidence="4">The sequence shown here is derived from an EMBL/GenBank/DDBJ whole genome shotgun (WGS) entry which is preliminary data.</text>
</comment>
<reference evidence="5" key="1">
    <citation type="journal article" date="2019" name="Int. J. Syst. Evol. Microbiol.">
        <title>The Global Catalogue of Microorganisms (GCM) 10K type strain sequencing project: providing services to taxonomists for standard genome sequencing and annotation.</title>
        <authorList>
            <consortium name="The Broad Institute Genomics Platform"/>
            <consortium name="The Broad Institute Genome Sequencing Center for Infectious Disease"/>
            <person name="Wu L."/>
            <person name="Ma J."/>
        </authorList>
    </citation>
    <scope>NUCLEOTIDE SEQUENCE [LARGE SCALE GENOMIC DNA]</scope>
    <source>
        <strain evidence="5">CGMCC 1.15931</strain>
    </source>
</reference>
<dbReference type="PANTHER" id="PTHR43877:SF1">
    <property type="entry name" value="ACETYLTRANSFERASE"/>
    <property type="match status" value="1"/>
</dbReference>